<feature type="non-terminal residue" evidence="15">
    <location>
        <position position="730"/>
    </location>
</feature>
<feature type="transmembrane region" description="Helical" evidence="13">
    <location>
        <begin position="664"/>
        <end position="685"/>
    </location>
</feature>
<feature type="domain" description="G-protein coupled receptors family 1 profile" evidence="14">
    <location>
        <begin position="453"/>
        <end position="716"/>
    </location>
</feature>
<evidence type="ECO:0000256" key="12">
    <source>
        <dbReference type="PROSITE-ProRule" id="PRU00124"/>
    </source>
</evidence>
<dbReference type="InterPro" id="IPR032675">
    <property type="entry name" value="LRR_dom_sf"/>
</dbReference>
<feature type="transmembrane region" description="Helical" evidence="13">
    <location>
        <begin position="476"/>
        <end position="501"/>
    </location>
</feature>
<dbReference type="InterPro" id="IPR017452">
    <property type="entry name" value="GPCR_Rhodpsn_7TM"/>
</dbReference>
<protein>
    <recommendedName>
        <fullName evidence="14">G-protein coupled receptors family 1 profile domain-containing protein</fullName>
    </recommendedName>
</protein>
<dbReference type="Gene3D" id="4.10.400.10">
    <property type="entry name" value="Low-density Lipoprotein Receptor"/>
    <property type="match status" value="2"/>
</dbReference>
<comment type="subcellular location">
    <subcellularLocation>
        <location evidence="1">Cell membrane</location>
        <topology evidence="1">Multi-pass membrane protein</topology>
    </subcellularLocation>
</comment>
<reference evidence="15 16" key="1">
    <citation type="submission" date="2024-04" db="EMBL/GenBank/DDBJ databases">
        <authorList>
            <consortium name="Genoscope - CEA"/>
            <person name="William W."/>
        </authorList>
    </citation>
    <scope>NUCLEOTIDE SEQUENCE [LARGE SCALE GENOMIC DNA]</scope>
</reference>
<dbReference type="SMART" id="SM00192">
    <property type="entry name" value="LDLa"/>
    <property type="match status" value="3"/>
</dbReference>
<dbReference type="AlphaFoldDB" id="A0AAV2HMA2"/>
<dbReference type="InterPro" id="IPR002131">
    <property type="entry name" value="Gphrmn_rcpt_fam"/>
</dbReference>
<dbReference type="InterPro" id="IPR036055">
    <property type="entry name" value="LDL_receptor-like_sf"/>
</dbReference>
<keyword evidence="11" id="KW-0807">Transducer</keyword>
<dbReference type="GO" id="GO:0005886">
    <property type="term" value="C:plasma membrane"/>
    <property type="evidence" value="ECO:0007669"/>
    <property type="project" value="UniProtKB-SubCell"/>
</dbReference>
<feature type="disulfide bond" evidence="12">
    <location>
        <begin position="43"/>
        <end position="58"/>
    </location>
</feature>
<proteinExistence type="predicted"/>
<dbReference type="Proteomes" id="UP001497497">
    <property type="component" value="Unassembled WGS sequence"/>
</dbReference>
<evidence type="ECO:0000256" key="5">
    <source>
        <dbReference type="ARBA" id="ARBA00022737"/>
    </source>
</evidence>
<feature type="transmembrane region" description="Helical" evidence="13">
    <location>
        <begin position="611"/>
        <end position="635"/>
    </location>
</feature>
<evidence type="ECO:0000256" key="4">
    <source>
        <dbReference type="ARBA" id="ARBA00022692"/>
    </source>
</evidence>
<dbReference type="SUPFAM" id="SSF81321">
    <property type="entry name" value="Family A G protein-coupled receptor-like"/>
    <property type="match status" value="1"/>
</dbReference>
<dbReference type="PANTHER" id="PTHR24372">
    <property type="entry name" value="GLYCOPROTEIN HORMONE RECEPTOR"/>
    <property type="match status" value="1"/>
</dbReference>
<feature type="disulfide bond" evidence="12">
    <location>
        <begin position="149"/>
        <end position="161"/>
    </location>
</feature>
<dbReference type="PROSITE" id="PS50262">
    <property type="entry name" value="G_PROTEIN_RECEP_F1_2"/>
    <property type="match status" value="1"/>
</dbReference>
<dbReference type="SUPFAM" id="SSF57424">
    <property type="entry name" value="LDL receptor-like module"/>
    <property type="match status" value="2"/>
</dbReference>
<keyword evidence="3" id="KW-0433">Leucine-rich repeat</keyword>
<dbReference type="PROSITE" id="PS50068">
    <property type="entry name" value="LDLRA_2"/>
    <property type="match status" value="2"/>
</dbReference>
<evidence type="ECO:0000256" key="8">
    <source>
        <dbReference type="ARBA" id="ARBA00023136"/>
    </source>
</evidence>
<dbReference type="Pfam" id="PF00057">
    <property type="entry name" value="Ldl_recept_a"/>
    <property type="match status" value="1"/>
</dbReference>
<keyword evidence="16" id="KW-1185">Reference proteome</keyword>
<name>A0AAV2HMA2_LYMST</name>
<organism evidence="15 16">
    <name type="scientific">Lymnaea stagnalis</name>
    <name type="common">Great pond snail</name>
    <name type="synonym">Helix stagnalis</name>
    <dbReference type="NCBI Taxonomy" id="6523"/>
    <lineage>
        <taxon>Eukaryota</taxon>
        <taxon>Metazoa</taxon>
        <taxon>Spiralia</taxon>
        <taxon>Lophotrochozoa</taxon>
        <taxon>Mollusca</taxon>
        <taxon>Gastropoda</taxon>
        <taxon>Heterobranchia</taxon>
        <taxon>Euthyneura</taxon>
        <taxon>Panpulmonata</taxon>
        <taxon>Hygrophila</taxon>
        <taxon>Lymnaeoidea</taxon>
        <taxon>Lymnaeidae</taxon>
        <taxon>Lymnaea</taxon>
    </lineage>
</organism>
<keyword evidence="10" id="KW-0675">Receptor</keyword>
<dbReference type="GO" id="GO:0007189">
    <property type="term" value="P:adenylate cyclase-activating G protein-coupled receptor signaling pathway"/>
    <property type="evidence" value="ECO:0007669"/>
    <property type="project" value="TreeGrafter"/>
</dbReference>
<evidence type="ECO:0000256" key="3">
    <source>
        <dbReference type="ARBA" id="ARBA00022614"/>
    </source>
</evidence>
<sequence length="730" mass="82513">MVCDHVSQCQNKRDELICNYRKCDSLTEFTCTSGQCVPLDAQCDLFADCVDKSDEEKCIKCRNGLCHDGRCLPKHWFADGEVDCNACTSRGDVKAEIASVPDDNIAQCVFTCNRTQCTYVSMLGDGDRYDGLLGCRDLVHLQNCDNFVCPEGYIKCPRSVCLHPDNVCDGHPHCPLGDDEISCAVTCRSGFQCLGAVVVVKNYDLSIPLNDLNFIDHRTRYMDLTGVNISSVFPEFPKGHFYNLMEMYLSHCGITHVDAVTYSQNDLWSVIYADLSYNEITSIGVTSIFRYMVSLKSLNLSRNTGLSYLHPDTFNTYGMVSQLTSLDLSHTSVTAIHYTLLVPLLSLQDLSLRGTKISDMRQDMFPEDYVLQVLDLRELNVQQIYANTFKFMTVKSHFYTDTFKLCCPQLHNDKTPMYVCDAPQDPFSSCSDLMGEPILRVLLWLFGCLAVIGNIVVIMYRLTYDRNILKMAYGHFVMHLSISDMFMGIYLLIVAVADSYYRGTYVWGEMEWRNSIACRTAGFLSTLSSEVSTFFIFLITIDRFLVIKFPFGQLKMSGPVIITCCALAWVIGLTIAITPLLPPFKHWTTYCSNGMCLGLPLMNRRLPGWEFSTTVFIFLNLFLFIIIAVGQLIIYRTMANMRMGHGALTNTSYRRVQDFEVAKHLSLIAISNFCCWFPIGVMGLLALNGHQLGMEAYAWSAVLIMPLNSAINPLIYTIPALMQRWSELMF</sequence>
<dbReference type="PANTHER" id="PTHR24372:SF77">
    <property type="entry name" value="G-PROTEIN COUPLED RECEPTORS FAMILY 1 PROFILE DOMAIN-CONTAINING PROTEIN"/>
    <property type="match status" value="1"/>
</dbReference>
<dbReference type="SUPFAM" id="SSF52058">
    <property type="entry name" value="L domain-like"/>
    <property type="match status" value="1"/>
</dbReference>
<gene>
    <name evidence="15" type="ORF">GSLYS_00009134001</name>
</gene>
<keyword evidence="9 12" id="KW-1015">Disulfide bond</keyword>
<evidence type="ECO:0000256" key="6">
    <source>
        <dbReference type="ARBA" id="ARBA00022989"/>
    </source>
</evidence>
<dbReference type="GO" id="GO:0009755">
    <property type="term" value="P:hormone-mediated signaling pathway"/>
    <property type="evidence" value="ECO:0007669"/>
    <property type="project" value="TreeGrafter"/>
</dbReference>
<feature type="transmembrane region" description="Helical" evidence="13">
    <location>
        <begin position="697"/>
        <end position="722"/>
    </location>
</feature>
<evidence type="ECO:0000313" key="15">
    <source>
        <dbReference type="EMBL" id="CAL1535174.1"/>
    </source>
</evidence>
<feature type="transmembrane region" description="Helical" evidence="13">
    <location>
        <begin position="560"/>
        <end position="581"/>
    </location>
</feature>
<keyword evidence="8 13" id="KW-0472">Membrane</keyword>
<evidence type="ECO:0000256" key="2">
    <source>
        <dbReference type="ARBA" id="ARBA00022475"/>
    </source>
</evidence>
<comment type="caution">
    <text evidence="12">Lacks conserved residue(s) required for the propagation of feature annotation.</text>
</comment>
<dbReference type="InterPro" id="IPR000276">
    <property type="entry name" value="GPCR_Rhodpsn"/>
</dbReference>
<keyword evidence="4 13" id="KW-0812">Transmembrane</keyword>
<dbReference type="InterPro" id="IPR002172">
    <property type="entry name" value="LDrepeatLR_classA_rpt"/>
</dbReference>
<keyword evidence="5" id="KW-0677">Repeat</keyword>
<dbReference type="CDD" id="cd00112">
    <property type="entry name" value="LDLa"/>
    <property type="match status" value="2"/>
</dbReference>
<feature type="disulfide bond" evidence="12">
    <location>
        <begin position="156"/>
        <end position="174"/>
    </location>
</feature>
<dbReference type="Pfam" id="PF00001">
    <property type="entry name" value="7tm_1"/>
    <property type="match status" value="1"/>
</dbReference>
<accession>A0AAV2HMA2</accession>
<dbReference type="PRINTS" id="PR00237">
    <property type="entry name" value="GPCRRHODOPSN"/>
</dbReference>
<dbReference type="Gene3D" id="3.80.10.10">
    <property type="entry name" value="Ribonuclease Inhibitor"/>
    <property type="match status" value="1"/>
</dbReference>
<keyword evidence="7" id="KW-0297">G-protein coupled receptor</keyword>
<evidence type="ECO:0000256" key="13">
    <source>
        <dbReference type="SAM" id="Phobius"/>
    </source>
</evidence>
<feature type="disulfide bond" evidence="12">
    <location>
        <begin position="31"/>
        <end position="49"/>
    </location>
</feature>
<evidence type="ECO:0000256" key="11">
    <source>
        <dbReference type="ARBA" id="ARBA00023224"/>
    </source>
</evidence>
<dbReference type="PROSITE" id="PS00237">
    <property type="entry name" value="G_PROTEIN_RECEP_F1_1"/>
    <property type="match status" value="1"/>
</dbReference>
<dbReference type="GO" id="GO:0016500">
    <property type="term" value="F:protein-hormone receptor activity"/>
    <property type="evidence" value="ECO:0007669"/>
    <property type="project" value="InterPro"/>
</dbReference>
<dbReference type="PRINTS" id="PR00373">
    <property type="entry name" value="GLYCHORMONER"/>
</dbReference>
<comment type="caution">
    <text evidence="15">The sequence shown here is derived from an EMBL/GenBank/DDBJ whole genome shotgun (WGS) entry which is preliminary data.</text>
</comment>
<evidence type="ECO:0000256" key="7">
    <source>
        <dbReference type="ARBA" id="ARBA00023040"/>
    </source>
</evidence>
<feature type="disulfide bond" evidence="12">
    <location>
        <begin position="168"/>
        <end position="183"/>
    </location>
</feature>
<feature type="transmembrane region" description="Helical" evidence="13">
    <location>
        <begin position="441"/>
        <end position="464"/>
    </location>
</feature>
<dbReference type="EMBL" id="CAXITT010000194">
    <property type="protein sequence ID" value="CAL1535174.1"/>
    <property type="molecule type" value="Genomic_DNA"/>
</dbReference>
<evidence type="ECO:0000313" key="16">
    <source>
        <dbReference type="Proteomes" id="UP001497497"/>
    </source>
</evidence>
<evidence type="ECO:0000259" key="14">
    <source>
        <dbReference type="PROSITE" id="PS50262"/>
    </source>
</evidence>
<feature type="transmembrane region" description="Helical" evidence="13">
    <location>
        <begin position="521"/>
        <end position="539"/>
    </location>
</feature>
<keyword evidence="2" id="KW-1003">Cell membrane</keyword>
<evidence type="ECO:0000256" key="1">
    <source>
        <dbReference type="ARBA" id="ARBA00004651"/>
    </source>
</evidence>
<dbReference type="GO" id="GO:0008528">
    <property type="term" value="F:G protein-coupled peptide receptor activity"/>
    <property type="evidence" value="ECO:0007669"/>
    <property type="project" value="TreeGrafter"/>
</dbReference>
<evidence type="ECO:0000256" key="10">
    <source>
        <dbReference type="ARBA" id="ARBA00023170"/>
    </source>
</evidence>
<evidence type="ECO:0000256" key="9">
    <source>
        <dbReference type="ARBA" id="ARBA00023157"/>
    </source>
</evidence>
<dbReference type="Gene3D" id="1.20.1070.10">
    <property type="entry name" value="Rhodopsin 7-helix transmembrane proteins"/>
    <property type="match status" value="1"/>
</dbReference>
<keyword evidence="6 13" id="KW-1133">Transmembrane helix</keyword>